<dbReference type="AlphaFoldDB" id="A0A2R8BUE6"/>
<protein>
    <submittedName>
        <fullName evidence="2">Uncharacterized protein</fullName>
    </submittedName>
</protein>
<feature type="transmembrane region" description="Helical" evidence="1">
    <location>
        <begin position="128"/>
        <end position="146"/>
    </location>
</feature>
<dbReference type="Proteomes" id="UP000244912">
    <property type="component" value="Unassembled WGS sequence"/>
</dbReference>
<feature type="transmembrane region" description="Helical" evidence="1">
    <location>
        <begin position="9"/>
        <end position="26"/>
    </location>
</feature>
<keyword evidence="1" id="KW-1133">Transmembrane helix</keyword>
<reference evidence="2 3" key="1">
    <citation type="submission" date="2018-03" db="EMBL/GenBank/DDBJ databases">
        <authorList>
            <person name="Keele B.F."/>
        </authorList>
    </citation>
    <scope>NUCLEOTIDE SEQUENCE [LARGE SCALE GENOMIC DNA]</scope>
    <source>
        <strain evidence="2 3">CECT 8504</strain>
    </source>
</reference>
<proteinExistence type="predicted"/>
<name>A0A2R8BUE6_9RHOB</name>
<evidence type="ECO:0000313" key="3">
    <source>
        <dbReference type="Proteomes" id="UP000244912"/>
    </source>
</evidence>
<keyword evidence="3" id="KW-1185">Reference proteome</keyword>
<keyword evidence="1" id="KW-0472">Membrane</keyword>
<evidence type="ECO:0000313" key="2">
    <source>
        <dbReference type="EMBL" id="SPJ23716.1"/>
    </source>
</evidence>
<keyword evidence="1" id="KW-0812">Transmembrane</keyword>
<evidence type="ECO:0000256" key="1">
    <source>
        <dbReference type="SAM" id="Phobius"/>
    </source>
</evidence>
<dbReference type="EMBL" id="ONZF01000003">
    <property type="protein sequence ID" value="SPJ23716.1"/>
    <property type="molecule type" value="Genomic_DNA"/>
</dbReference>
<dbReference type="RefSeq" id="WP_108893587.1">
    <property type="nucleotide sequence ID" value="NZ_ONZF01000003.1"/>
</dbReference>
<gene>
    <name evidence="2" type="ORF">PAA8504_01531</name>
</gene>
<organism evidence="2 3">
    <name type="scientific">Palleronia abyssalis</name>
    <dbReference type="NCBI Taxonomy" id="1501240"/>
    <lineage>
        <taxon>Bacteria</taxon>
        <taxon>Pseudomonadati</taxon>
        <taxon>Pseudomonadota</taxon>
        <taxon>Alphaproteobacteria</taxon>
        <taxon>Rhodobacterales</taxon>
        <taxon>Roseobacteraceae</taxon>
        <taxon>Palleronia</taxon>
    </lineage>
</organism>
<sequence length="175" mass="19043">MAPLTHRPLHWTFVAFELAPIAAFSWSGRFGLPIDQRFILGAGLAVACTAVLVLRRWAINPLFTAINLWLCLEAIALGAGIDRLARLSAQMQESALFATMLLAGLVCWAVLPRGLFSRRAGDVRRVRLGTLTLLGMIAAALVWSLAWRGHEQIAAVLPATVILLAQQLWPSARPA</sequence>
<accession>A0A2R8BUE6</accession>
<feature type="transmembrane region" description="Helical" evidence="1">
    <location>
        <begin position="38"/>
        <end position="55"/>
    </location>
</feature>
<feature type="transmembrane region" description="Helical" evidence="1">
    <location>
        <begin position="96"/>
        <end position="116"/>
    </location>
</feature>